<dbReference type="GO" id="GO:0016818">
    <property type="term" value="F:hydrolase activity, acting on acid anhydrides, in phosphorus-containing anhydrides"/>
    <property type="evidence" value="ECO:0007669"/>
    <property type="project" value="InterPro"/>
</dbReference>
<dbReference type="Proteomes" id="UP001152795">
    <property type="component" value="Unassembled WGS sequence"/>
</dbReference>
<dbReference type="GO" id="GO:0008270">
    <property type="term" value="F:zinc ion binding"/>
    <property type="evidence" value="ECO:0007669"/>
    <property type="project" value="InterPro"/>
</dbReference>
<dbReference type="GO" id="GO:0004527">
    <property type="term" value="F:exonuclease activity"/>
    <property type="evidence" value="ECO:0007669"/>
    <property type="project" value="UniProtKB-KW"/>
</dbReference>
<reference evidence="2" key="1">
    <citation type="submission" date="2020-04" db="EMBL/GenBank/DDBJ databases">
        <authorList>
            <person name="Alioto T."/>
            <person name="Alioto T."/>
            <person name="Gomez Garrido J."/>
        </authorList>
    </citation>
    <scope>NUCLEOTIDE SEQUENCE</scope>
    <source>
        <strain evidence="2">A484AB</strain>
    </source>
</reference>
<feature type="domain" description="HIRAN" evidence="1">
    <location>
        <begin position="121"/>
        <end position="181"/>
    </location>
</feature>
<gene>
    <name evidence="2" type="ORF">PACLA_8A074030</name>
</gene>
<dbReference type="AlphaFoldDB" id="A0A6S7I1L3"/>
<dbReference type="Pfam" id="PF08797">
    <property type="entry name" value="HIRAN"/>
    <property type="match status" value="1"/>
</dbReference>
<dbReference type="Gene3D" id="3.30.70.2330">
    <property type="match status" value="1"/>
</dbReference>
<dbReference type="GO" id="GO:0003676">
    <property type="term" value="F:nucleic acid binding"/>
    <property type="evidence" value="ECO:0007669"/>
    <property type="project" value="InterPro"/>
</dbReference>
<name>A0A6S7I1L3_PARCT</name>
<comment type="caution">
    <text evidence="2">The sequence shown here is derived from an EMBL/GenBank/DDBJ whole genome shotgun (WGS) entry which is preliminary data.</text>
</comment>
<keyword evidence="3" id="KW-1185">Reference proteome</keyword>
<dbReference type="EMBL" id="CACRXK020003439">
    <property type="protein sequence ID" value="CAB3998787.1"/>
    <property type="molecule type" value="Genomic_DNA"/>
</dbReference>
<evidence type="ECO:0000259" key="1">
    <source>
        <dbReference type="Pfam" id="PF08797"/>
    </source>
</evidence>
<accession>A0A6S7I1L3</accession>
<evidence type="ECO:0000313" key="3">
    <source>
        <dbReference type="Proteomes" id="UP001152795"/>
    </source>
</evidence>
<keyword evidence="2" id="KW-0378">Hydrolase</keyword>
<dbReference type="InterPro" id="IPR014905">
    <property type="entry name" value="HIRAN"/>
</dbReference>
<keyword evidence="2" id="KW-0269">Exonuclease</keyword>
<keyword evidence="2" id="KW-0540">Nuclease</keyword>
<organism evidence="2 3">
    <name type="scientific">Paramuricea clavata</name>
    <name type="common">Red gorgonian</name>
    <name type="synonym">Violescent sea-whip</name>
    <dbReference type="NCBI Taxonomy" id="317549"/>
    <lineage>
        <taxon>Eukaryota</taxon>
        <taxon>Metazoa</taxon>
        <taxon>Cnidaria</taxon>
        <taxon>Anthozoa</taxon>
        <taxon>Octocorallia</taxon>
        <taxon>Malacalcyonacea</taxon>
        <taxon>Plexauridae</taxon>
        <taxon>Paramuricea</taxon>
    </lineage>
</organism>
<sequence>MSLDFIKVTAEVNGREINALIKKETEISPGNVTCTSHCDINIGDISYTVLWEFAPNPSTNTIDESQHVARDVAPETSDNTVDMDTKHTLPFKVLGTCHSTDRQKVLECAFELMDNNRHVFVKLQHEPDNPYDDNAVAVLLQTDVEFELVGYIARELTKYVQPCLMDPDFSCRGQMCTFPHNLYACGVLYNNRSHKERILAQ</sequence>
<protein>
    <submittedName>
        <fullName evidence="2">Exonuclease 1</fullName>
    </submittedName>
</protein>
<evidence type="ECO:0000313" key="2">
    <source>
        <dbReference type="EMBL" id="CAB3998787.1"/>
    </source>
</evidence>
<proteinExistence type="predicted"/>